<protein>
    <submittedName>
        <fullName evidence="1">Uncharacterized protein</fullName>
    </submittedName>
</protein>
<keyword evidence="2" id="KW-1185">Reference proteome</keyword>
<evidence type="ECO:0000313" key="2">
    <source>
        <dbReference type="Proteomes" id="UP000008206"/>
    </source>
</evidence>
<dbReference type="KEGG" id="cyj:Cyan7822_0872"/>
<dbReference type="Proteomes" id="UP000008206">
    <property type="component" value="Chromosome"/>
</dbReference>
<dbReference type="HOGENOM" id="CLU_2166785_0_0_3"/>
<dbReference type="EMBL" id="CP002198">
    <property type="protein sequence ID" value="ADN12892.1"/>
    <property type="molecule type" value="Genomic_DNA"/>
</dbReference>
<gene>
    <name evidence="1" type="ordered locus">Cyan7822_0872</name>
</gene>
<reference evidence="2" key="1">
    <citation type="journal article" date="2011" name="MBio">
        <title>Novel metabolic attributes of the genus Cyanothece, comprising a group of unicellular nitrogen-fixing Cyanobacteria.</title>
        <authorList>
            <person name="Bandyopadhyay A."/>
            <person name="Elvitigala T."/>
            <person name="Welsh E."/>
            <person name="Stockel J."/>
            <person name="Liberton M."/>
            <person name="Min H."/>
            <person name="Sherman L.A."/>
            <person name="Pakrasi H.B."/>
        </authorList>
    </citation>
    <scope>NUCLEOTIDE SEQUENCE [LARGE SCALE GENOMIC DNA]</scope>
    <source>
        <strain evidence="2">PCC 7822</strain>
    </source>
</reference>
<dbReference type="AlphaFoldDB" id="E0UCD5"/>
<proteinExistence type="predicted"/>
<accession>E0UCD5</accession>
<organism evidence="1 2">
    <name type="scientific">Gloeothece verrucosa (strain PCC 7822)</name>
    <name type="common">Cyanothece sp. (strain PCC 7822)</name>
    <dbReference type="NCBI Taxonomy" id="497965"/>
    <lineage>
        <taxon>Bacteria</taxon>
        <taxon>Bacillati</taxon>
        <taxon>Cyanobacteriota</taxon>
        <taxon>Cyanophyceae</taxon>
        <taxon>Oscillatoriophycideae</taxon>
        <taxon>Chroococcales</taxon>
        <taxon>Aphanothecaceae</taxon>
        <taxon>Gloeothece</taxon>
        <taxon>Gloeothece verrucosa</taxon>
    </lineage>
</organism>
<evidence type="ECO:0000313" key="1">
    <source>
        <dbReference type="EMBL" id="ADN12892.1"/>
    </source>
</evidence>
<dbReference type="RefSeq" id="WP_013321002.1">
    <property type="nucleotide sequence ID" value="NC_014501.1"/>
</dbReference>
<name>E0UCD5_GLOV7</name>
<dbReference type="eggNOG" id="ENOG50333Q4">
    <property type="taxonomic scope" value="Bacteria"/>
</dbReference>
<sequence>MTVLGSIADTSAWIYEIYPRSSVKMLLLGSSLIRFEMMVTLEQALLTVNQLPIEQREMLVEIVKNQLIEARRQEIAEDAEKAIAAFHQGQLQPQPIETIIAELKATLTQD</sequence>